<evidence type="ECO:0000313" key="9">
    <source>
        <dbReference type="EMBL" id="PZE17134.1"/>
    </source>
</evidence>
<dbReference type="GO" id="GO:0022857">
    <property type="term" value="F:transmembrane transporter activity"/>
    <property type="evidence" value="ECO:0007669"/>
    <property type="project" value="InterPro"/>
</dbReference>
<evidence type="ECO:0000256" key="2">
    <source>
        <dbReference type="ARBA" id="ARBA00005811"/>
    </source>
</evidence>
<name>A0A2W1N095_9FLAO</name>
<comment type="caution">
    <text evidence="9">The sequence shown here is derived from an EMBL/GenBank/DDBJ whole genome shotgun (WGS) entry which is preliminary data.</text>
</comment>
<evidence type="ECO:0000256" key="5">
    <source>
        <dbReference type="ARBA" id="ARBA00022989"/>
    </source>
</evidence>
<feature type="transmembrane region" description="Helical" evidence="8">
    <location>
        <begin position="21"/>
        <end position="40"/>
    </location>
</feature>
<organism evidence="9 10">
    <name type="scientific">Putridiphycobacter roseus</name>
    <dbReference type="NCBI Taxonomy" id="2219161"/>
    <lineage>
        <taxon>Bacteria</taxon>
        <taxon>Pseudomonadati</taxon>
        <taxon>Bacteroidota</taxon>
        <taxon>Flavobacteriia</taxon>
        <taxon>Flavobacteriales</taxon>
        <taxon>Crocinitomicaceae</taxon>
        <taxon>Putridiphycobacter</taxon>
    </lineage>
</organism>
<keyword evidence="5 8" id="KW-1133">Transmembrane helix</keyword>
<dbReference type="RefSeq" id="WP_111063258.1">
    <property type="nucleotide sequence ID" value="NZ_JBHUCU010000008.1"/>
</dbReference>
<evidence type="ECO:0000256" key="1">
    <source>
        <dbReference type="ARBA" id="ARBA00004162"/>
    </source>
</evidence>
<gene>
    <name evidence="9" type="ORF">DNU06_10350</name>
</gene>
<sequence length="133" mass="14861">MNLGRRNKPQIEGGMSSMTDLIFLMLIFFIIMSTMAKNTLPVDLPSGKKTSTSQTDAVVEVGIDADNQYFLDNAKSKYYTFEELVPVLEAKIAEQPNKNLKISGDKNASYETIFNIIAVSKQKGWKPVLSYTN</sequence>
<dbReference type="OrthoDB" id="9793581at2"/>
<dbReference type="AlphaFoldDB" id="A0A2W1N095"/>
<keyword evidence="6 8" id="KW-0472">Membrane</keyword>
<keyword evidence="4 7" id="KW-0812">Transmembrane</keyword>
<evidence type="ECO:0008006" key="11">
    <source>
        <dbReference type="Google" id="ProtNLM"/>
    </source>
</evidence>
<dbReference type="Gene3D" id="3.30.420.270">
    <property type="match status" value="1"/>
</dbReference>
<comment type="similarity">
    <text evidence="2 7">Belongs to the ExbD/TolR family.</text>
</comment>
<evidence type="ECO:0000256" key="8">
    <source>
        <dbReference type="SAM" id="Phobius"/>
    </source>
</evidence>
<proteinExistence type="inferred from homology"/>
<evidence type="ECO:0000256" key="6">
    <source>
        <dbReference type="ARBA" id="ARBA00023136"/>
    </source>
</evidence>
<dbReference type="EMBL" id="QKSB01000005">
    <property type="protein sequence ID" value="PZE17134.1"/>
    <property type="molecule type" value="Genomic_DNA"/>
</dbReference>
<keyword evidence="7" id="KW-0813">Transport</keyword>
<evidence type="ECO:0000313" key="10">
    <source>
        <dbReference type="Proteomes" id="UP000249248"/>
    </source>
</evidence>
<evidence type="ECO:0000256" key="3">
    <source>
        <dbReference type="ARBA" id="ARBA00022475"/>
    </source>
</evidence>
<reference evidence="9 10" key="1">
    <citation type="submission" date="2018-06" db="EMBL/GenBank/DDBJ databases">
        <title>The draft genome sequence of Crocinitomix sp. SM1701.</title>
        <authorList>
            <person name="Zhang X."/>
        </authorList>
    </citation>
    <scope>NUCLEOTIDE SEQUENCE [LARGE SCALE GENOMIC DNA]</scope>
    <source>
        <strain evidence="9 10">SM1701</strain>
    </source>
</reference>
<comment type="subcellular location">
    <subcellularLocation>
        <location evidence="1">Cell membrane</location>
        <topology evidence="1">Single-pass membrane protein</topology>
    </subcellularLocation>
    <subcellularLocation>
        <location evidence="7">Cell membrane</location>
        <topology evidence="7">Single-pass type II membrane protein</topology>
    </subcellularLocation>
</comment>
<evidence type="ECO:0000256" key="4">
    <source>
        <dbReference type="ARBA" id="ARBA00022692"/>
    </source>
</evidence>
<dbReference type="Pfam" id="PF02472">
    <property type="entry name" value="ExbD"/>
    <property type="match status" value="1"/>
</dbReference>
<protein>
    <recommendedName>
        <fullName evidence="11">Biopolymer transporter ExbD</fullName>
    </recommendedName>
</protein>
<dbReference type="Proteomes" id="UP000249248">
    <property type="component" value="Unassembled WGS sequence"/>
</dbReference>
<evidence type="ECO:0000256" key="7">
    <source>
        <dbReference type="RuleBase" id="RU003879"/>
    </source>
</evidence>
<keyword evidence="3" id="KW-1003">Cell membrane</keyword>
<accession>A0A2W1N095</accession>
<dbReference type="GO" id="GO:0005886">
    <property type="term" value="C:plasma membrane"/>
    <property type="evidence" value="ECO:0007669"/>
    <property type="project" value="UniProtKB-SubCell"/>
</dbReference>
<keyword evidence="7" id="KW-0653">Protein transport</keyword>
<keyword evidence="10" id="KW-1185">Reference proteome</keyword>
<dbReference type="GO" id="GO:0015031">
    <property type="term" value="P:protein transport"/>
    <property type="evidence" value="ECO:0007669"/>
    <property type="project" value="UniProtKB-KW"/>
</dbReference>
<dbReference type="PANTHER" id="PTHR30558">
    <property type="entry name" value="EXBD MEMBRANE COMPONENT OF PMF-DRIVEN MACROMOLECULE IMPORT SYSTEM"/>
    <property type="match status" value="1"/>
</dbReference>
<dbReference type="InterPro" id="IPR003400">
    <property type="entry name" value="ExbD"/>
</dbReference>